<evidence type="ECO:0000256" key="1">
    <source>
        <dbReference type="SAM" id="MobiDB-lite"/>
    </source>
</evidence>
<gene>
    <name evidence="2" type="ORF">PPG34_09055</name>
</gene>
<dbReference type="RefSeq" id="WP_313832914.1">
    <property type="nucleotide sequence ID" value="NZ_JAQOUE010000001.1"/>
</dbReference>
<organism evidence="2 3">
    <name type="scientific">Candidatus Nitronereus thalassa</name>
    <dbReference type="NCBI Taxonomy" id="3020898"/>
    <lineage>
        <taxon>Bacteria</taxon>
        <taxon>Pseudomonadati</taxon>
        <taxon>Nitrospirota</taxon>
        <taxon>Nitrospiria</taxon>
        <taxon>Nitrospirales</taxon>
        <taxon>Nitrospiraceae</taxon>
        <taxon>Candidatus Nitronereus</taxon>
    </lineage>
</organism>
<comment type="caution">
    <text evidence="2">The sequence shown here is derived from an EMBL/GenBank/DDBJ whole genome shotgun (WGS) entry which is preliminary data.</text>
</comment>
<reference evidence="2 3" key="1">
    <citation type="journal article" date="2023" name="ISME J.">
        <title>Cultivation and genomic characterization of novel and ubiquitous marine nitrite-oxidizing bacteria from the Nitrospirales.</title>
        <authorList>
            <person name="Mueller A.J."/>
            <person name="Daebeler A."/>
            <person name="Herbold C.W."/>
            <person name="Kirkegaard R.H."/>
            <person name="Daims H."/>
        </authorList>
    </citation>
    <scope>NUCLEOTIDE SEQUENCE [LARGE SCALE GENOMIC DNA]</scope>
    <source>
        <strain evidence="2 3">EB</strain>
    </source>
</reference>
<accession>A0ABU3K802</accession>
<proteinExistence type="predicted"/>
<feature type="region of interest" description="Disordered" evidence="1">
    <location>
        <begin position="1"/>
        <end position="26"/>
    </location>
</feature>
<evidence type="ECO:0000313" key="2">
    <source>
        <dbReference type="EMBL" id="MDT7042501.1"/>
    </source>
</evidence>
<evidence type="ECO:0000313" key="3">
    <source>
        <dbReference type="Proteomes" id="UP001250932"/>
    </source>
</evidence>
<sequence length="447" mass="49528">MYAKSEVGVPPPAGASQPQADEKFETHEPAPTIDLLPADLLKSDHHEIGSEAVPDGWWYRYTVNSPFGVFEAKGEDMLRIRVHEVQALAKMEQEMSQPAAFGYGVLDTVMSPFKFLWGLMTDPRETLTGVPKGMKRVGSRISEMVTGKRGKLEDGAGQELAGFGGVKRTVAAAAGVNVYSSNTVLQDQLDRIAAAGYSGGVGSRIALIPVAGPLGLALSTTSFSRAMNEMLLEHAPEDLRRINRETLERIGVRKEVRETFLTHPWYSPRHETILVQALDEMKGVSDRSLVLQLAIKAESEEEALFVQRLVEMFASYHQTVVPIREFILIDDRLLVGYTTDKALMVALPLSHIAWTQELAEASKQVVTWSSDRHPVRRVELWASGRITPRTHRELETKGVMIFEKKRDRLLPPVIPEPLSFAQQVDEGSSSENEVTPVTEPAVNPIDK</sequence>
<keyword evidence="3" id="KW-1185">Reference proteome</keyword>
<dbReference type="EMBL" id="JAQOUE010000001">
    <property type="protein sequence ID" value="MDT7042501.1"/>
    <property type="molecule type" value="Genomic_DNA"/>
</dbReference>
<feature type="compositionally biased region" description="Polar residues" evidence="1">
    <location>
        <begin position="422"/>
        <end position="435"/>
    </location>
</feature>
<dbReference type="Proteomes" id="UP001250932">
    <property type="component" value="Unassembled WGS sequence"/>
</dbReference>
<protein>
    <submittedName>
        <fullName evidence="2">Uncharacterized protein</fullName>
    </submittedName>
</protein>
<name>A0ABU3K802_9BACT</name>
<feature type="region of interest" description="Disordered" evidence="1">
    <location>
        <begin position="422"/>
        <end position="447"/>
    </location>
</feature>